<feature type="chain" id="PRO_5015401304" description="DUF2946 domain-containing protein" evidence="2">
    <location>
        <begin position="27"/>
        <end position="153"/>
    </location>
</feature>
<evidence type="ECO:0000256" key="1">
    <source>
        <dbReference type="SAM" id="MobiDB-lite"/>
    </source>
</evidence>
<dbReference type="Pfam" id="PF11162">
    <property type="entry name" value="DUF2946"/>
    <property type="match status" value="1"/>
</dbReference>
<organism evidence="3 4">
    <name type="scientific">Pelagivirga sediminicola</name>
    <dbReference type="NCBI Taxonomy" id="2170575"/>
    <lineage>
        <taxon>Bacteria</taxon>
        <taxon>Pseudomonadati</taxon>
        <taxon>Pseudomonadota</taxon>
        <taxon>Alphaproteobacteria</taxon>
        <taxon>Rhodobacterales</taxon>
        <taxon>Paracoccaceae</taxon>
        <taxon>Pelagivirga</taxon>
    </lineage>
</organism>
<feature type="region of interest" description="Disordered" evidence="1">
    <location>
        <begin position="80"/>
        <end position="153"/>
    </location>
</feature>
<dbReference type="AlphaFoldDB" id="A0A2T7GB89"/>
<evidence type="ECO:0000256" key="2">
    <source>
        <dbReference type="SAM" id="SignalP"/>
    </source>
</evidence>
<feature type="signal peptide" evidence="2">
    <location>
        <begin position="1"/>
        <end position="26"/>
    </location>
</feature>
<dbReference type="InterPro" id="IPR021333">
    <property type="entry name" value="DUF2946"/>
</dbReference>
<sequence length="153" mass="15442">MNNALPLVLRLILAVCLTLYGPLAMAGAGGGASVTMEICANGAAQTVRVSLGTDAPASAAHECCDCTACGGGPDIDLQAPSSAQAAPNPAQLAQHAARPAAPAQYRNIRPLPRAPPAPRVSMQTHDGVIVCDHSTPGQDMRGSGRHLSKDASA</sequence>
<evidence type="ECO:0008006" key="5">
    <source>
        <dbReference type="Google" id="ProtNLM"/>
    </source>
</evidence>
<dbReference type="EMBL" id="QCYH01000001">
    <property type="protein sequence ID" value="PVA11684.1"/>
    <property type="molecule type" value="Genomic_DNA"/>
</dbReference>
<proteinExistence type="predicted"/>
<name>A0A2T7GB89_9RHOB</name>
<keyword evidence="2" id="KW-0732">Signal</keyword>
<comment type="caution">
    <text evidence="3">The sequence shown here is derived from an EMBL/GenBank/DDBJ whole genome shotgun (WGS) entry which is preliminary data.</text>
</comment>
<dbReference type="Proteomes" id="UP000244446">
    <property type="component" value="Unassembled WGS sequence"/>
</dbReference>
<evidence type="ECO:0000313" key="3">
    <source>
        <dbReference type="EMBL" id="PVA11684.1"/>
    </source>
</evidence>
<evidence type="ECO:0000313" key="4">
    <source>
        <dbReference type="Proteomes" id="UP000244446"/>
    </source>
</evidence>
<keyword evidence="4" id="KW-1185">Reference proteome</keyword>
<gene>
    <name evidence="3" type="ORF">DC366_01610</name>
</gene>
<reference evidence="3 4" key="1">
    <citation type="submission" date="2018-04" db="EMBL/GenBank/DDBJ databases">
        <title>Pelagivirga bohaiensis gen. nov., sp. nov., a bacterium isolated from the Bohai Sea.</title>
        <authorList>
            <person name="Ji X."/>
        </authorList>
    </citation>
    <scope>NUCLEOTIDE SEQUENCE [LARGE SCALE GENOMIC DNA]</scope>
    <source>
        <strain evidence="3 4">BH-SD19</strain>
    </source>
</reference>
<protein>
    <recommendedName>
        <fullName evidence="5">DUF2946 domain-containing protein</fullName>
    </recommendedName>
</protein>
<accession>A0A2T7GB89</accession>
<feature type="compositionally biased region" description="Low complexity" evidence="1">
    <location>
        <begin position="80"/>
        <end position="104"/>
    </location>
</feature>